<keyword evidence="6" id="KW-0175">Coiled coil</keyword>
<dbReference type="CDD" id="cd14660">
    <property type="entry name" value="E2F_DD"/>
    <property type="match status" value="1"/>
</dbReference>
<evidence type="ECO:0000256" key="2">
    <source>
        <dbReference type="ARBA" id="ARBA00023015"/>
    </source>
</evidence>
<evidence type="ECO:0000256" key="1">
    <source>
        <dbReference type="ARBA" id="ARBA00010940"/>
    </source>
</evidence>
<dbReference type="Gene3D" id="6.10.250.540">
    <property type="match status" value="1"/>
</dbReference>
<dbReference type="PANTHER" id="PTHR12081:SF107">
    <property type="entry name" value="E2E3"/>
    <property type="match status" value="1"/>
</dbReference>
<dbReference type="Pfam" id="PF16421">
    <property type="entry name" value="E2F_CC-MB"/>
    <property type="match status" value="1"/>
</dbReference>
<dbReference type="GO" id="GO:0046983">
    <property type="term" value="F:protein dimerization activity"/>
    <property type="evidence" value="ECO:0007669"/>
    <property type="project" value="InterPro"/>
</dbReference>
<keyword evidence="3 5" id="KW-0238">DNA-binding</keyword>
<reference evidence="9" key="1">
    <citation type="submission" date="2013-04" db="EMBL/GenBank/DDBJ databases">
        <authorList>
            <person name="Qu J."/>
            <person name="Murali S.C."/>
            <person name="Bandaranaike D."/>
            <person name="Bellair M."/>
            <person name="Blankenburg K."/>
            <person name="Chao H."/>
            <person name="Dinh H."/>
            <person name="Doddapaneni H."/>
            <person name="Downs B."/>
            <person name="Dugan-Rocha S."/>
            <person name="Elkadiri S."/>
            <person name="Gnanaolivu R.D."/>
            <person name="Hernandez B."/>
            <person name="Javaid M."/>
            <person name="Jayaseelan J.C."/>
            <person name="Lee S."/>
            <person name="Li M."/>
            <person name="Ming W."/>
            <person name="Munidasa M."/>
            <person name="Muniz J."/>
            <person name="Nguyen L."/>
            <person name="Ongeri F."/>
            <person name="Osuji N."/>
            <person name="Pu L.-L."/>
            <person name="Puazo M."/>
            <person name="Qu C."/>
            <person name="Quiroz J."/>
            <person name="Raj R."/>
            <person name="Weissenberger G."/>
            <person name="Xin Y."/>
            <person name="Zou X."/>
            <person name="Han Y."/>
            <person name="Richards S."/>
            <person name="Worley K."/>
            <person name="Muzny D."/>
            <person name="Gibbs R."/>
        </authorList>
    </citation>
    <scope>NUCLEOTIDE SEQUENCE</scope>
    <source>
        <strain evidence="9">Sampled in the wild</strain>
    </source>
</reference>
<feature type="coiled-coil region" evidence="6">
    <location>
        <begin position="278"/>
        <end position="312"/>
    </location>
</feature>
<sequence length="521" mass="55962">MAHSPHTIVFTSEGYSPSNTAITAFRSPASRSVMSLPTKTRPAGRPRGRGRGGYRRGRRPSSISGALEMTPTGGRGRSGKGGLKHGTTLELHLATPSPTIKLEPQDDDESPSYVLDHEYGQTPPAPVGRGRPVAALSRSEGVKRRLNLDTLVADTRTFKTPRGSRRPRGGGMSPSTSLSHSIRLASPSSLGDIPLSSTKTKSGVERTRYDTSLGLLTKRFVGLLQNSPNGVVDLNRASESLRVQKRRIYDITNVLEGIGILEKKSKNNIQWRGGNFMANGSQLSVESLQADLENLEAKENVLDGLISDAERDLRLLSEDRRHAYLTYQDLKGIPGYRNQTVMVVKAPPGARLDVQPPANGLQIHMKSTEGEIEVFLCPHDDAPSSSVLGGSSSSSGISSMGSQDESSADVISGLMREGLSADDPDARSDPLSLCNILIRESDDYGPMGGGEFQLQTEDQHHTDMDPVSFSPGSHSSGVGISSSSSNPEPFLSLEPPLSESDYNFSLDDHAEGLSDLFDFLG</sequence>
<feature type="compositionally biased region" description="Low complexity" evidence="7">
    <location>
        <begin position="384"/>
        <end position="405"/>
    </location>
</feature>
<evidence type="ECO:0000259" key="8">
    <source>
        <dbReference type="SMART" id="SM01372"/>
    </source>
</evidence>
<dbReference type="PANTHER" id="PTHR12081">
    <property type="entry name" value="TRANSCRIPTION FACTOR E2F"/>
    <property type="match status" value="1"/>
</dbReference>
<organism evidence="9 10">
    <name type="scientific">Ladona fulva</name>
    <name type="common">Scarce chaser dragonfly</name>
    <name type="synonym">Libellula fulva</name>
    <dbReference type="NCBI Taxonomy" id="123851"/>
    <lineage>
        <taxon>Eukaryota</taxon>
        <taxon>Metazoa</taxon>
        <taxon>Ecdysozoa</taxon>
        <taxon>Arthropoda</taxon>
        <taxon>Hexapoda</taxon>
        <taxon>Insecta</taxon>
        <taxon>Pterygota</taxon>
        <taxon>Palaeoptera</taxon>
        <taxon>Odonata</taxon>
        <taxon>Epiprocta</taxon>
        <taxon>Anisoptera</taxon>
        <taxon>Libelluloidea</taxon>
        <taxon>Libellulidae</taxon>
        <taxon>Ladona</taxon>
    </lineage>
</organism>
<feature type="region of interest" description="Disordered" evidence="7">
    <location>
        <begin position="155"/>
        <end position="203"/>
    </location>
</feature>
<dbReference type="Gene3D" id="1.10.10.10">
    <property type="entry name" value="Winged helix-like DNA-binding domain superfamily/Winged helix DNA-binding domain"/>
    <property type="match status" value="1"/>
</dbReference>
<dbReference type="InterPro" id="IPR032198">
    <property type="entry name" value="E2F_CC-MB"/>
</dbReference>
<dbReference type="SUPFAM" id="SSF144074">
    <property type="entry name" value="E2F-DP heterodimerization region"/>
    <property type="match status" value="1"/>
</dbReference>
<proteinExistence type="inferred from homology"/>
<feature type="domain" description="E2F/DP family winged-helix DNA-binding" evidence="8">
    <location>
        <begin position="208"/>
        <end position="273"/>
    </location>
</feature>
<keyword evidence="5" id="KW-0539">Nucleus</keyword>
<evidence type="ECO:0000313" key="10">
    <source>
        <dbReference type="Proteomes" id="UP000792457"/>
    </source>
</evidence>
<dbReference type="AlphaFoldDB" id="A0A8K0JSL3"/>
<dbReference type="OrthoDB" id="1743261at2759"/>
<evidence type="ECO:0000256" key="6">
    <source>
        <dbReference type="SAM" id="Coils"/>
    </source>
</evidence>
<feature type="compositionally biased region" description="Low complexity" evidence="7">
    <location>
        <begin position="470"/>
        <end position="500"/>
    </location>
</feature>
<dbReference type="InterPro" id="IPR036390">
    <property type="entry name" value="WH_DNA-bd_sf"/>
</dbReference>
<dbReference type="GO" id="GO:0090575">
    <property type="term" value="C:RNA polymerase II transcription regulator complex"/>
    <property type="evidence" value="ECO:0007669"/>
    <property type="project" value="TreeGrafter"/>
</dbReference>
<protein>
    <recommendedName>
        <fullName evidence="8">E2F/DP family winged-helix DNA-binding domain-containing protein</fullName>
    </recommendedName>
</protein>
<feature type="region of interest" description="Disordered" evidence="7">
    <location>
        <begin position="462"/>
        <end position="503"/>
    </location>
</feature>
<comment type="similarity">
    <text evidence="1 5">Belongs to the E2F/DP family.</text>
</comment>
<dbReference type="Proteomes" id="UP000792457">
    <property type="component" value="Unassembled WGS sequence"/>
</dbReference>
<keyword evidence="4 5" id="KW-0804">Transcription</keyword>
<gene>
    <name evidence="9" type="ORF">J437_LFUL002485</name>
</gene>
<dbReference type="FunFam" id="1.10.10.10:FF:000008">
    <property type="entry name" value="E2F transcription factor 1"/>
    <property type="match status" value="1"/>
</dbReference>
<comment type="subcellular location">
    <subcellularLocation>
        <location evidence="5">Nucleus</location>
    </subcellularLocation>
</comment>
<feature type="region of interest" description="Disordered" evidence="7">
    <location>
        <begin position="31"/>
        <end position="138"/>
    </location>
</feature>
<name>A0A8K0JSL3_LADFU</name>
<dbReference type="GO" id="GO:0000978">
    <property type="term" value="F:RNA polymerase II cis-regulatory region sequence-specific DNA binding"/>
    <property type="evidence" value="ECO:0007669"/>
    <property type="project" value="InterPro"/>
</dbReference>
<evidence type="ECO:0000256" key="4">
    <source>
        <dbReference type="ARBA" id="ARBA00023163"/>
    </source>
</evidence>
<dbReference type="InterPro" id="IPR003316">
    <property type="entry name" value="E2F_WHTH_DNA-bd_dom"/>
</dbReference>
<dbReference type="GO" id="GO:0000981">
    <property type="term" value="F:DNA-binding transcription factor activity, RNA polymerase II-specific"/>
    <property type="evidence" value="ECO:0007669"/>
    <property type="project" value="TreeGrafter"/>
</dbReference>
<keyword evidence="10" id="KW-1185">Reference proteome</keyword>
<reference evidence="9" key="2">
    <citation type="submission" date="2017-10" db="EMBL/GenBank/DDBJ databases">
        <title>Ladona fulva Genome sequencing and assembly.</title>
        <authorList>
            <person name="Murali S."/>
            <person name="Richards S."/>
            <person name="Bandaranaike D."/>
            <person name="Bellair M."/>
            <person name="Blankenburg K."/>
            <person name="Chao H."/>
            <person name="Dinh H."/>
            <person name="Doddapaneni H."/>
            <person name="Dugan-Rocha S."/>
            <person name="Elkadiri S."/>
            <person name="Gnanaolivu R."/>
            <person name="Hernandez B."/>
            <person name="Skinner E."/>
            <person name="Javaid M."/>
            <person name="Lee S."/>
            <person name="Li M."/>
            <person name="Ming W."/>
            <person name="Munidasa M."/>
            <person name="Muniz J."/>
            <person name="Nguyen L."/>
            <person name="Hughes D."/>
            <person name="Osuji N."/>
            <person name="Pu L.-L."/>
            <person name="Puazo M."/>
            <person name="Qu C."/>
            <person name="Quiroz J."/>
            <person name="Raj R."/>
            <person name="Weissenberger G."/>
            <person name="Xin Y."/>
            <person name="Zou X."/>
            <person name="Han Y."/>
            <person name="Worley K."/>
            <person name="Muzny D."/>
            <person name="Gibbs R."/>
        </authorList>
    </citation>
    <scope>NUCLEOTIDE SEQUENCE</scope>
    <source>
        <strain evidence="9">Sampled in the wild</strain>
    </source>
</reference>
<dbReference type="SMART" id="SM01372">
    <property type="entry name" value="E2F_TDP"/>
    <property type="match status" value="1"/>
</dbReference>
<evidence type="ECO:0000313" key="9">
    <source>
        <dbReference type="EMBL" id="KAG8221926.1"/>
    </source>
</evidence>
<dbReference type="InterPro" id="IPR036388">
    <property type="entry name" value="WH-like_DNA-bd_sf"/>
</dbReference>
<evidence type="ECO:0000256" key="7">
    <source>
        <dbReference type="SAM" id="MobiDB-lite"/>
    </source>
</evidence>
<accession>A0A8K0JSL3</accession>
<dbReference type="InterPro" id="IPR015633">
    <property type="entry name" value="E2F"/>
</dbReference>
<dbReference type="InterPro" id="IPR037241">
    <property type="entry name" value="E2F-DP_heterodim"/>
</dbReference>
<feature type="region of interest" description="Disordered" evidence="7">
    <location>
        <begin position="383"/>
        <end position="408"/>
    </location>
</feature>
<dbReference type="EMBL" id="KZ308117">
    <property type="protein sequence ID" value="KAG8221926.1"/>
    <property type="molecule type" value="Genomic_DNA"/>
</dbReference>
<dbReference type="SUPFAM" id="SSF46785">
    <property type="entry name" value="Winged helix' DNA-binding domain"/>
    <property type="match status" value="1"/>
</dbReference>
<keyword evidence="2 5" id="KW-0805">Transcription regulation</keyword>
<comment type="caution">
    <text evidence="9">The sequence shown here is derived from an EMBL/GenBank/DDBJ whole genome shotgun (WGS) entry which is preliminary data.</text>
</comment>
<evidence type="ECO:0000256" key="5">
    <source>
        <dbReference type="RuleBase" id="RU003796"/>
    </source>
</evidence>
<evidence type="ECO:0000256" key="3">
    <source>
        <dbReference type="ARBA" id="ARBA00023125"/>
    </source>
</evidence>
<feature type="compositionally biased region" description="Basic residues" evidence="7">
    <location>
        <begin position="42"/>
        <end position="59"/>
    </location>
</feature>
<dbReference type="Pfam" id="PF02319">
    <property type="entry name" value="WHD_E2F_TDP"/>
    <property type="match status" value="1"/>
</dbReference>